<evidence type="ECO:0000313" key="1">
    <source>
        <dbReference type="EMBL" id="QHU16759.1"/>
    </source>
</evidence>
<dbReference type="AlphaFoldDB" id="A0A6C0KGK2"/>
<dbReference type="EMBL" id="MN740889">
    <property type="protein sequence ID" value="QHU16759.1"/>
    <property type="molecule type" value="Genomic_DNA"/>
</dbReference>
<accession>A0A6C0KGK2</accession>
<sequence>MSSYTFNNMGRIGLDATDQTQRNLHNTRFANYMLSEFFSDKTSDSQVKFATQQPTMMVSGTGVAGSVIDVNSMLTLKTEQERPLEKLMLFPRPFATVPYLGKGSCDPALESQLQQGELVSDKKSVSTIMEKSFSNYSMYPTDTHMEERVKNPAFVVEEAALDGWVRGGQSTRNFTN</sequence>
<organism evidence="1">
    <name type="scientific">viral metagenome</name>
    <dbReference type="NCBI Taxonomy" id="1070528"/>
    <lineage>
        <taxon>unclassified sequences</taxon>
        <taxon>metagenomes</taxon>
        <taxon>organismal metagenomes</taxon>
    </lineage>
</organism>
<proteinExistence type="predicted"/>
<protein>
    <submittedName>
        <fullName evidence="1">Uncharacterized protein</fullName>
    </submittedName>
</protein>
<reference evidence="1" key="1">
    <citation type="journal article" date="2020" name="Nature">
        <title>Giant virus diversity and host interactions through global metagenomics.</title>
        <authorList>
            <person name="Schulz F."/>
            <person name="Roux S."/>
            <person name="Paez-Espino D."/>
            <person name="Jungbluth S."/>
            <person name="Walsh D.A."/>
            <person name="Denef V.J."/>
            <person name="McMahon K.D."/>
            <person name="Konstantinidis K.T."/>
            <person name="Eloe-Fadrosh E.A."/>
            <person name="Kyrpides N.C."/>
            <person name="Woyke T."/>
        </authorList>
    </citation>
    <scope>NUCLEOTIDE SEQUENCE</scope>
    <source>
        <strain evidence="1">GVMAG-S-3300012000-53</strain>
    </source>
</reference>
<name>A0A6C0KGK2_9ZZZZ</name>